<dbReference type="Pfam" id="PF13380">
    <property type="entry name" value="CoA_binding_2"/>
    <property type="match status" value="1"/>
</dbReference>
<sequence>MNTLIDFEKITQLFSAADTEGRDFLYEYEVYNLLANSGAETPPIANLLPRGARFSDEELMAIPGEKAVLKIVSPTIIHKTEVGGVRIVEKQPSKIRSAVRAMQYEVPENYAAYIERNPDHAPEAYKGLKNEALIKAISRDLKGVLQVQFMPPDSSAFGNELIVGLRYTREFGMVISAGLGGTDTELYAERFRKGQAIVAASTELVDGEAFFALFRKTISYRKLAGLTRGQRRIVTDEQLIECFSSFIEMGRYYSPSNSDAPFTIQELEINPFAFTDYLMVPLDGMCRFGKAEKTANPRPINKIHNLLHPERIGIIGVSATRRNFGRIILENILAEGFSKENVTLIREGIDEIDGVRCVPNLASLDHKLDLFVVAVSAAQVPELVDEIITLDAANSVMLIPGGMGETQDSQERAAEVIARINATHSNGDGGPVFLGANCMGVVSHPGNYDTWFIPEEKLPKNRSTTPHRAALISQSGAFMLHRCSQSPELHPSYMISMGNQTDLTLGDMVRYFKDADNVDVIAVYAEGFSDLDGLEFCKAVREAILNGKEVIFYKAGRTPEGKTATSGHTASLAGDYMVCESCVRQAGALVARTFQEFQDLFLLAEMLHNKKIAGNRLAAISGAGFEAVGMADSIHSDDFQMDLAQFSSSTKKAIGAMLEANKLQSLVTIQNPLDLTPSANDTLHAEAVTTVAKDKAVDSIIVGLDPLSPAMHTLAEPTLPAFSMEDSSSIANILVEAAKKSSKPIIGVIDGGRLYDPLRDHFLQNNVPVFPVCDRAVTALALYSESRLRVEEIRATNERF</sequence>
<dbReference type="InterPro" id="IPR036291">
    <property type="entry name" value="NAD(P)-bd_dom_sf"/>
</dbReference>
<dbReference type="SUPFAM" id="SSF52210">
    <property type="entry name" value="Succinyl-CoA synthetase domains"/>
    <property type="match status" value="2"/>
</dbReference>
<dbReference type="Gene3D" id="3.40.50.261">
    <property type="entry name" value="Succinyl-CoA synthetase domains"/>
    <property type="match status" value="2"/>
</dbReference>
<protein>
    <submittedName>
        <fullName evidence="2">Acyl-CoA synthetase (NDP forming)</fullName>
    </submittedName>
</protein>
<evidence type="ECO:0000313" key="2">
    <source>
        <dbReference type="EMBL" id="SIN99293.1"/>
    </source>
</evidence>
<name>A0A1N6FVL9_9BACT</name>
<dbReference type="Gene3D" id="3.40.50.720">
    <property type="entry name" value="NAD(P)-binding Rossmann-like Domain"/>
    <property type="match status" value="1"/>
</dbReference>
<reference evidence="3" key="1">
    <citation type="submission" date="2016-11" db="EMBL/GenBank/DDBJ databases">
        <authorList>
            <person name="Varghese N."/>
            <person name="Submissions S."/>
        </authorList>
    </citation>
    <scope>NUCLEOTIDE SEQUENCE [LARGE SCALE GENOMIC DNA]</scope>
    <source>
        <strain evidence="3">DSM 17456</strain>
    </source>
</reference>
<dbReference type="RefSeq" id="WP_074216334.1">
    <property type="nucleotide sequence ID" value="NZ_FSRG01000004.1"/>
</dbReference>
<organism evidence="2 3">
    <name type="scientific">Halodesulfovibrio marinisediminis DSM 17456</name>
    <dbReference type="NCBI Taxonomy" id="1121457"/>
    <lineage>
        <taxon>Bacteria</taxon>
        <taxon>Pseudomonadati</taxon>
        <taxon>Thermodesulfobacteriota</taxon>
        <taxon>Desulfovibrionia</taxon>
        <taxon>Desulfovibrionales</taxon>
        <taxon>Desulfovibrionaceae</taxon>
        <taxon>Halodesulfovibrio</taxon>
    </lineage>
</organism>
<evidence type="ECO:0000259" key="1">
    <source>
        <dbReference type="SMART" id="SM00881"/>
    </source>
</evidence>
<dbReference type="Proteomes" id="UP000184694">
    <property type="component" value="Unassembled WGS sequence"/>
</dbReference>
<dbReference type="GO" id="GO:0005524">
    <property type="term" value="F:ATP binding"/>
    <property type="evidence" value="ECO:0007669"/>
    <property type="project" value="InterPro"/>
</dbReference>
<accession>A0A1N6FVL9</accession>
<dbReference type="PANTHER" id="PTHR42793">
    <property type="entry name" value="COA BINDING DOMAIN CONTAINING PROTEIN"/>
    <property type="match status" value="1"/>
</dbReference>
<dbReference type="PANTHER" id="PTHR42793:SF1">
    <property type="entry name" value="PEPTIDYL-LYSINE N-ACETYLTRANSFERASE PATZ"/>
    <property type="match status" value="1"/>
</dbReference>
<dbReference type="Gene3D" id="3.30.1490.20">
    <property type="entry name" value="ATP-grasp fold, A domain"/>
    <property type="match status" value="1"/>
</dbReference>
<keyword evidence="3" id="KW-1185">Reference proteome</keyword>
<dbReference type="STRING" id="1121457.SAMN02745161_1537"/>
<dbReference type="Gene3D" id="3.30.470.20">
    <property type="entry name" value="ATP-grasp fold, B domain"/>
    <property type="match status" value="1"/>
</dbReference>
<dbReference type="AlphaFoldDB" id="A0A1N6FVL9"/>
<dbReference type="Pfam" id="PF13549">
    <property type="entry name" value="ATP-grasp_5"/>
    <property type="match status" value="2"/>
</dbReference>
<dbReference type="InterPro" id="IPR013815">
    <property type="entry name" value="ATP_grasp_subdomain_1"/>
</dbReference>
<dbReference type="EMBL" id="FSRG01000004">
    <property type="protein sequence ID" value="SIN99293.1"/>
    <property type="molecule type" value="Genomic_DNA"/>
</dbReference>
<dbReference type="OrthoDB" id="9807426at2"/>
<dbReference type="InterPro" id="IPR003781">
    <property type="entry name" value="CoA-bd"/>
</dbReference>
<proteinExistence type="predicted"/>
<dbReference type="SUPFAM" id="SSF51735">
    <property type="entry name" value="NAD(P)-binding Rossmann-fold domains"/>
    <property type="match status" value="1"/>
</dbReference>
<gene>
    <name evidence="2" type="ORF">SAMN02745161_1537</name>
</gene>
<dbReference type="SMART" id="SM00881">
    <property type="entry name" value="CoA_binding"/>
    <property type="match status" value="1"/>
</dbReference>
<dbReference type="Pfam" id="PF13607">
    <property type="entry name" value="Succ_CoA_lig"/>
    <property type="match status" value="1"/>
</dbReference>
<feature type="domain" description="CoA-binding" evidence="1">
    <location>
        <begin position="306"/>
        <end position="403"/>
    </location>
</feature>
<evidence type="ECO:0000313" key="3">
    <source>
        <dbReference type="Proteomes" id="UP000184694"/>
    </source>
</evidence>
<dbReference type="InterPro" id="IPR016102">
    <property type="entry name" value="Succinyl-CoA_synth-like"/>
</dbReference>
<dbReference type="InterPro" id="IPR032875">
    <property type="entry name" value="Succ_CoA_lig_flav_dom"/>
</dbReference>